<comment type="caution">
    <text evidence="1">The sequence shown here is derived from an EMBL/GenBank/DDBJ whole genome shotgun (WGS) entry which is preliminary data.</text>
</comment>
<dbReference type="Proteomes" id="UP000018727">
    <property type="component" value="Unassembled WGS sequence"/>
</dbReference>
<name>V8CLT2_9BACT</name>
<dbReference type="AlphaFoldDB" id="V8CLT2"/>
<sequence length="44" mass="5258">MVCIACFYIKLNYIICEYHRGHLSNGRKLMNFLLITYKLFVDSL</sequence>
<protein>
    <submittedName>
        <fullName evidence="1">Uncharacterized protein</fullName>
    </submittedName>
</protein>
<evidence type="ECO:0000313" key="1">
    <source>
        <dbReference type="EMBL" id="ETD27960.1"/>
    </source>
</evidence>
<evidence type="ECO:0000313" key="2">
    <source>
        <dbReference type="Proteomes" id="UP000018727"/>
    </source>
</evidence>
<dbReference type="HOGENOM" id="CLU_3220212_0_0_10"/>
<organism evidence="1 2">
    <name type="scientific">Prevotella nigrescens CC14M</name>
    <dbReference type="NCBI Taxonomy" id="1073366"/>
    <lineage>
        <taxon>Bacteria</taxon>
        <taxon>Pseudomonadati</taxon>
        <taxon>Bacteroidota</taxon>
        <taxon>Bacteroidia</taxon>
        <taxon>Bacteroidales</taxon>
        <taxon>Prevotellaceae</taxon>
        <taxon>Prevotella</taxon>
    </lineage>
</organism>
<keyword evidence="2" id="KW-1185">Reference proteome</keyword>
<accession>V8CLT2</accession>
<reference evidence="1 2" key="1">
    <citation type="submission" date="2013-10" db="EMBL/GenBank/DDBJ databases">
        <title>The Genome Sequence of Prevotella nigrescens CC14M.</title>
        <authorList>
            <consortium name="The Broad Institute Genomics Platform"/>
            <person name="Earl A."/>
            <person name="Allen-Vercoe E."/>
            <person name="Daigneault M."/>
            <person name="Young S.K."/>
            <person name="Zeng Q."/>
            <person name="Gargeya S."/>
            <person name="Fitzgerald M."/>
            <person name="Abouelleil A."/>
            <person name="Alvarado L."/>
            <person name="Chapman S.B."/>
            <person name="Gainer-Dewar J."/>
            <person name="Goldberg J."/>
            <person name="Griggs A."/>
            <person name="Gujja S."/>
            <person name="Hansen M."/>
            <person name="Howarth C."/>
            <person name="Imamovic A."/>
            <person name="Ireland A."/>
            <person name="Larimer J."/>
            <person name="McCowan C."/>
            <person name="Murphy C."/>
            <person name="Pearson M."/>
            <person name="Poon T.W."/>
            <person name="Priest M."/>
            <person name="Roberts A."/>
            <person name="Saif S."/>
            <person name="Shea T."/>
            <person name="Sykes S."/>
            <person name="Wortman J."/>
            <person name="Nusbaum C."/>
            <person name="Birren B."/>
        </authorList>
    </citation>
    <scope>NUCLEOTIDE SEQUENCE [LARGE SCALE GENOMIC DNA]</scope>
    <source>
        <strain evidence="1 2">CC14M</strain>
    </source>
</reference>
<dbReference type="EMBL" id="AZJH01000033">
    <property type="protein sequence ID" value="ETD27960.1"/>
    <property type="molecule type" value="Genomic_DNA"/>
</dbReference>
<proteinExistence type="predicted"/>
<gene>
    <name evidence="1" type="ORF">HMPREF1173_02006</name>
</gene>